<feature type="signal peptide" evidence="1">
    <location>
        <begin position="1"/>
        <end position="32"/>
    </location>
</feature>
<name>A0AAV7URY1_PLEWA</name>
<accession>A0AAV7URY1</accession>
<dbReference type="EMBL" id="JANPWB010000004">
    <property type="protein sequence ID" value="KAJ1191815.1"/>
    <property type="molecule type" value="Genomic_DNA"/>
</dbReference>
<reference evidence="2" key="1">
    <citation type="journal article" date="2022" name="bioRxiv">
        <title>Sequencing and chromosome-scale assembly of the giantPleurodeles waltlgenome.</title>
        <authorList>
            <person name="Brown T."/>
            <person name="Elewa A."/>
            <person name="Iarovenko S."/>
            <person name="Subramanian E."/>
            <person name="Araus A.J."/>
            <person name="Petzold A."/>
            <person name="Susuki M."/>
            <person name="Suzuki K.-i.T."/>
            <person name="Hayashi T."/>
            <person name="Toyoda A."/>
            <person name="Oliveira C."/>
            <person name="Osipova E."/>
            <person name="Leigh N.D."/>
            <person name="Simon A."/>
            <person name="Yun M.H."/>
        </authorList>
    </citation>
    <scope>NUCLEOTIDE SEQUENCE</scope>
    <source>
        <strain evidence="2">20211129_DDA</strain>
        <tissue evidence="2">Liver</tissue>
    </source>
</reference>
<evidence type="ECO:0000256" key="1">
    <source>
        <dbReference type="SAM" id="SignalP"/>
    </source>
</evidence>
<sequence length="191" mass="20755">MEPARAPRVKRPPLFLFVFFLFMTRAAPPSHAHRVLGGRNGALPGARVRSPSSPICCVVVLRRATTRRGVNAPGAIKLTHATPLSSLRSAWSGEAAVSGASGNTLLVLIWVPRLRQTTPLFIFRAPGRRPRSKPHNTNMEVESLGTSGDSNITHYTTVTHPSSISECRLAGYVTGHRHYRGCACCFLSPHV</sequence>
<evidence type="ECO:0000313" key="3">
    <source>
        <dbReference type="Proteomes" id="UP001066276"/>
    </source>
</evidence>
<gene>
    <name evidence="2" type="ORF">NDU88_001130</name>
</gene>
<comment type="caution">
    <text evidence="2">The sequence shown here is derived from an EMBL/GenBank/DDBJ whole genome shotgun (WGS) entry which is preliminary data.</text>
</comment>
<protein>
    <recommendedName>
        <fullName evidence="4">Secreted protein</fullName>
    </recommendedName>
</protein>
<evidence type="ECO:0000313" key="2">
    <source>
        <dbReference type="EMBL" id="KAJ1191815.1"/>
    </source>
</evidence>
<organism evidence="2 3">
    <name type="scientific">Pleurodeles waltl</name>
    <name type="common">Iberian ribbed newt</name>
    <dbReference type="NCBI Taxonomy" id="8319"/>
    <lineage>
        <taxon>Eukaryota</taxon>
        <taxon>Metazoa</taxon>
        <taxon>Chordata</taxon>
        <taxon>Craniata</taxon>
        <taxon>Vertebrata</taxon>
        <taxon>Euteleostomi</taxon>
        <taxon>Amphibia</taxon>
        <taxon>Batrachia</taxon>
        <taxon>Caudata</taxon>
        <taxon>Salamandroidea</taxon>
        <taxon>Salamandridae</taxon>
        <taxon>Pleurodelinae</taxon>
        <taxon>Pleurodeles</taxon>
    </lineage>
</organism>
<keyword evidence="1" id="KW-0732">Signal</keyword>
<proteinExistence type="predicted"/>
<dbReference type="AlphaFoldDB" id="A0AAV7URY1"/>
<feature type="chain" id="PRO_5043417594" description="Secreted protein" evidence="1">
    <location>
        <begin position="33"/>
        <end position="191"/>
    </location>
</feature>
<evidence type="ECO:0008006" key="4">
    <source>
        <dbReference type="Google" id="ProtNLM"/>
    </source>
</evidence>
<keyword evidence="3" id="KW-1185">Reference proteome</keyword>
<dbReference type="Proteomes" id="UP001066276">
    <property type="component" value="Chromosome 2_2"/>
</dbReference>